<evidence type="ECO:0000256" key="9">
    <source>
        <dbReference type="ARBA" id="ARBA00023316"/>
    </source>
</evidence>
<dbReference type="Pfam" id="PF03033">
    <property type="entry name" value="Glyco_transf_28"/>
    <property type="match status" value="1"/>
</dbReference>
<dbReference type="HAMAP" id="MF_00033">
    <property type="entry name" value="MurG"/>
    <property type="match status" value="1"/>
</dbReference>
<evidence type="ECO:0000256" key="6">
    <source>
        <dbReference type="ARBA" id="ARBA00022984"/>
    </source>
</evidence>
<evidence type="ECO:0000256" key="3">
    <source>
        <dbReference type="ARBA" id="ARBA00022676"/>
    </source>
</evidence>
<dbReference type="PANTHER" id="PTHR21015">
    <property type="entry name" value="UDP-N-ACETYLGLUCOSAMINE--N-ACETYLMURAMYL-(PENTAPEPTIDE) PYROPHOSPHORYL-UNDECAPRENOL N-ACETYLGLUCOSAMINE TRANSFERASE 1"/>
    <property type="match status" value="1"/>
</dbReference>
<dbReference type="GO" id="GO:0071555">
    <property type="term" value="P:cell wall organization"/>
    <property type="evidence" value="ECO:0007669"/>
    <property type="project" value="UniProtKB-KW"/>
</dbReference>
<feature type="binding site" evidence="10">
    <location>
        <position position="241"/>
    </location>
    <ligand>
        <name>UDP-N-acetyl-alpha-D-glucosamine</name>
        <dbReference type="ChEBI" id="CHEBI:57705"/>
    </ligand>
</feature>
<evidence type="ECO:0000256" key="4">
    <source>
        <dbReference type="ARBA" id="ARBA00022679"/>
    </source>
</evidence>
<evidence type="ECO:0000256" key="1">
    <source>
        <dbReference type="ARBA" id="ARBA00022475"/>
    </source>
</evidence>
<evidence type="ECO:0000313" key="13">
    <source>
        <dbReference type="EMBL" id="ATX77795.1"/>
    </source>
</evidence>
<dbReference type="KEGG" id="rfo:REIFOR_02671"/>
<feature type="binding site" evidence="10">
    <location>
        <position position="286"/>
    </location>
    <ligand>
        <name>UDP-N-acetyl-alpha-D-glucosamine</name>
        <dbReference type="ChEBI" id="CHEBI:57705"/>
    </ligand>
</feature>
<keyword evidence="3 10" id="KW-0328">Glycosyltransferase</keyword>
<protein>
    <recommendedName>
        <fullName evidence="10">UDP-N-acetylglucosamine--N-acetylmuramyl-(pentapeptide) pyrophosphoryl-undecaprenol N-acetylglucosamine transferase</fullName>
        <ecNumber evidence="10">2.4.1.227</ecNumber>
    </recommendedName>
    <alternativeName>
        <fullName evidence="10">Undecaprenyl-PP-MurNAc-pentapeptide-UDPGlcNAc GlcNAc transferase</fullName>
    </alternativeName>
</protein>
<dbReference type="GO" id="GO:0005975">
    <property type="term" value="P:carbohydrate metabolic process"/>
    <property type="evidence" value="ECO:0007669"/>
    <property type="project" value="InterPro"/>
</dbReference>
<proteinExistence type="inferred from homology"/>
<evidence type="ECO:0000256" key="8">
    <source>
        <dbReference type="ARBA" id="ARBA00023306"/>
    </source>
</evidence>
<feature type="binding site" evidence="10">
    <location>
        <position position="122"/>
    </location>
    <ligand>
        <name>UDP-N-acetyl-alpha-D-glucosamine</name>
        <dbReference type="ChEBI" id="CHEBI:57705"/>
    </ligand>
</feature>
<reference evidence="13 14" key="1">
    <citation type="journal article" date="2017" name="Environ. Microbiol.">
        <title>Genomic and physiological analyses of 'Reinekea forsetii' reveal a versatile opportunistic lifestyle during spring algae blooms.</title>
        <authorList>
            <person name="Avci B."/>
            <person name="Hahnke R.L."/>
            <person name="Chafee M."/>
            <person name="Fischer T."/>
            <person name="Gruber-Vodicka H."/>
            <person name="Tegetmeyer H.E."/>
            <person name="Harder J."/>
            <person name="Fuchs B.M."/>
            <person name="Amann R.I."/>
            <person name="Teeling H."/>
        </authorList>
    </citation>
    <scope>NUCLEOTIDE SEQUENCE [LARGE SCALE GENOMIC DNA]</scope>
    <source>
        <strain evidence="13 14">Hel1_31_D35</strain>
    </source>
</reference>
<dbReference type="GO" id="GO:0009252">
    <property type="term" value="P:peptidoglycan biosynthetic process"/>
    <property type="evidence" value="ECO:0007669"/>
    <property type="project" value="UniProtKB-UniRule"/>
</dbReference>
<comment type="similarity">
    <text evidence="10">Belongs to the glycosyltransferase 28 family. MurG subfamily.</text>
</comment>
<dbReference type="PANTHER" id="PTHR21015:SF22">
    <property type="entry name" value="GLYCOSYLTRANSFERASE"/>
    <property type="match status" value="1"/>
</dbReference>
<keyword evidence="8 10" id="KW-0131">Cell cycle</keyword>
<keyword evidence="5 10" id="KW-0133">Cell shape</keyword>
<dbReference type="GO" id="GO:0008360">
    <property type="term" value="P:regulation of cell shape"/>
    <property type="evidence" value="ECO:0007669"/>
    <property type="project" value="UniProtKB-KW"/>
</dbReference>
<keyword evidence="6 10" id="KW-0573">Peptidoglycan synthesis</keyword>
<comment type="subcellular location">
    <subcellularLocation>
        <location evidence="10">Cell membrane</location>
        <topology evidence="10">Peripheral membrane protein</topology>
        <orientation evidence="10">Cytoplasmic side</orientation>
    </subcellularLocation>
</comment>
<feature type="binding site" evidence="10">
    <location>
        <position position="187"/>
    </location>
    <ligand>
        <name>UDP-N-acetyl-alpha-D-glucosamine</name>
        <dbReference type="ChEBI" id="CHEBI:57705"/>
    </ligand>
</feature>
<dbReference type="EC" id="2.4.1.227" evidence="10"/>
<dbReference type="RefSeq" id="WP_100258023.1">
    <property type="nucleotide sequence ID" value="NZ_CP011797.1"/>
</dbReference>
<keyword evidence="4 10" id="KW-0808">Transferase</keyword>
<feature type="binding site" evidence="10">
    <location>
        <begin position="11"/>
        <end position="13"/>
    </location>
    <ligand>
        <name>UDP-N-acetyl-alpha-D-glucosamine</name>
        <dbReference type="ChEBI" id="CHEBI:57705"/>
    </ligand>
</feature>
<keyword evidence="2 10" id="KW-0132">Cell division</keyword>
<accession>A0A2K8KST1</accession>
<dbReference type="InterPro" id="IPR004276">
    <property type="entry name" value="GlycoTrans_28_N"/>
</dbReference>
<evidence type="ECO:0000313" key="14">
    <source>
        <dbReference type="Proteomes" id="UP000229757"/>
    </source>
</evidence>
<comment type="catalytic activity">
    <reaction evidence="10">
        <text>di-trans,octa-cis-undecaprenyl diphospho-N-acetyl-alpha-D-muramoyl-L-alanyl-D-glutamyl-meso-2,6-diaminopimeloyl-D-alanyl-D-alanine + UDP-N-acetyl-alpha-D-glucosamine = di-trans,octa-cis-undecaprenyl diphospho-[N-acetyl-alpha-D-glucosaminyl-(1-&gt;4)]-N-acetyl-alpha-D-muramoyl-L-alanyl-D-glutamyl-meso-2,6-diaminopimeloyl-D-alanyl-D-alanine + UDP + H(+)</text>
        <dbReference type="Rhea" id="RHEA:31227"/>
        <dbReference type="ChEBI" id="CHEBI:15378"/>
        <dbReference type="ChEBI" id="CHEBI:57705"/>
        <dbReference type="ChEBI" id="CHEBI:58223"/>
        <dbReference type="ChEBI" id="CHEBI:61387"/>
        <dbReference type="ChEBI" id="CHEBI:61388"/>
        <dbReference type="EC" id="2.4.1.227"/>
    </reaction>
</comment>
<organism evidence="13 14">
    <name type="scientific">Reinekea forsetii</name>
    <dbReference type="NCBI Taxonomy" id="1336806"/>
    <lineage>
        <taxon>Bacteria</taxon>
        <taxon>Pseudomonadati</taxon>
        <taxon>Pseudomonadota</taxon>
        <taxon>Gammaproteobacteria</taxon>
        <taxon>Oceanospirillales</taxon>
        <taxon>Saccharospirillaceae</taxon>
        <taxon>Reinekea</taxon>
    </lineage>
</organism>
<dbReference type="Pfam" id="PF04101">
    <property type="entry name" value="Glyco_tran_28_C"/>
    <property type="match status" value="1"/>
</dbReference>
<dbReference type="NCBIfam" id="TIGR01133">
    <property type="entry name" value="murG"/>
    <property type="match status" value="1"/>
</dbReference>
<gene>
    <name evidence="10" type="primary">murG</name>
    <name evidence="13" type="ORF">REIFOR_02671</name>
</gene>
<name>A0A2K8KST1_9GAMM</name>
<dbReference type="OrthoDB" id="9808936at2"/>
<dbReference type="GO" id="GO:0051991">
    <property type="term" value="F:UDP-N-acetyl-D-glucosamine:N-acetylmuramoyl-L-alanyl-D-glutamyl-meso-2,6-diaminopimelyl-D-alanyl-D-alanine-diphosphoundecaprenol 4-beta-N-acetylglucosaminlytransferase activity"/>
    <property type="evidence" value="ECO:0007669"/>
    <property type="project" value="RHEA"/>
</dbReference>
<dbReference type="InterPro" id="IPR006009">
    <property type="entry name" value="GlcNAc_MurG"/>
</dbReference>
<evidence type="ECO:0000256" key="5">
    <source>
        <dbReference type="ARBA" id="ARBA00022960"/>
    </source>
</evidence>
<dbReference type="Gene3D" id="3.40.50.2000">
    <property type="entry name" value="Glycogen Phosphorylase B"/>
    <property type="match status" value="2"/>
</dbReference>
<dbReference type="GO" id="GO:0051301">
    <property type="term" value="P:cell division"/>
    <property type="evidence" value="ECO:0007669"/>
    <property type="project" value="UniProtKB-KW"/>
</dbReference>
<evidence type="ECO:0000259" key="11">
    <source>
        <dbReference type="Pfam" id="PF03033"/>
    </source>
</evidence>
<feature type="binding site" evidence="10">
    <location>
        <position position="159"/>
    </location>
    <ligand>
        <name>UDP-N-acetyl-alpha-D-glucosamine</name>
        <dbReference type="ChEBI" id="CHEBI:57705"/>
    </ligand>
</feature>
<keyword evidence="14" id="KW-1185">Reference proteome</keyword>
<feature type="domain" description="Glycosyl transferase family 28 C-terminal" evidence="12">
    <location>
        <begin position="181"/>
        <end position="344"/>
    </location>
</feature>
<keyword evidence="9 10" id="KW-0961">Cell wall biogenesis/degradation</keyword>
<dbReference type="UniPathway" id="UPA00219"/>
<dbReference type="InterPro" id="IPR007235">
    <property type="entry name" value="Glyco_trans_28_C"/>
</dbReference>
<dbReference type="CDD" id="cd03785">
    <property type="entry name" value="GT28_MurG"/>
    <property type="match status" value="1"/>
</dbReference>
<evidence type="ECO:0000256" key="2">
    <source>
        <dbReference type="ARBA" id="ARBA00022618"/>
    </source>
</evidence>
<evidence type="ECO:0000259" key="12">
    <source>
        <dbReference type="Pfam" id="PF04101"/>
    </source>
</evidence>
<keyword evidence="1 10" id="KW-1003">Cell membrane</keyword>
<evidence type="ECO:0000256" key="10">
    <source>
        <dbReference type="HAMAP-Rule" id="MF_00033"/>
    </source>
</evidence>
<sequence>MTKIMLMAGGTGGHIYPAAAVAEELQANGYQIRWLGSRRGMENTIVPSLGFKFCALPVTAWHGGRLRKLLAPFNLVRALVASLLIFRHEKPDLVIGFGGYASAPGAIAAWLLQTPIILHEQNGVPGLTNEKMAPKATRILQAFPNTFSADYEVVGNPVRAALCAMAQPQERLLGQHTKLRLLVLGGSQGALAINELLPAAVAAAKTQARLEIWHQTGQGKRDATQRAYQDLGLAATVVEFIDDMAAAYAWCDLVIARSGASTVSELAVVGVPAILIPYPWHVDKQQYRNAQWLCAAQAAEWFEQTDLRAEQLAARLDYWNDTRPALIDSAQRAWQLGIRDSAERIVKVVQDVIESRAL</sequence>
<comment type="caution">
    <text evidence="10">Lacks conserved residue(s) required for the propagation of feature annotation.</text>
</comment>
<dbReference type="GO" id="GO:0005886">
    <property type="term" value="C:plasma membrane"/>
    <property type="evidence" value="ECO:0007669"/>
    <property type="project" value="UniProtKB-SubCell"/>
</dbReference>
<dbReference type="GO" id="GO:0050511">
    <property type="term" value="F:undecaprenyldiphospho-muramoylpentapeptide beta-N-acetylglucosaminyltransferase activity"/>
    <property type="evidence" value="ECO:0007669"/>
    <property type="project" value="UniProtKB-UniRule"/>
</dbReference>
<comment type="function">
    <text evidence="10">Cell wall formation. Catalyzes the transfer of a GlcNAc subunit on undecaprenyl-pyrophosphoryl-MurNAc-pentapeptide (lipid intermediate I) to form undecaprenyl-pyrophosphoryl-MurNAc-(pentapeptide)GlcNAc (lipid intermediate II).</text>
</comment>
<keyword evidence="7 10" id="KW-0472">Membrane</keyword>
<comment type="pathway">
    <text evidence="10">Cell wall biogenesis; peptidoglycan biosynthesis.</text>
</comment>
<dbReference type="EMBL" id="CP011797">
    <property type="protein sequence ID" value="ATX77795.1"/>
    <property type="molecule type" value="Genomic_DNA"/>
</dbReference>
<dbReference type="Proteomes" id="UP000229757">
    <property type="component" value="Chromosome"/>
</dbReference>
<dbReference type="AlphaFoldDB" id="A0A2K8KST1"/>
<evidence type="ECO:0000256" key="7">
    <source>
        <dbReference type="ARBA" id="ARBA00023136"/>
    </source>
</evidence>
<feature type="domain" description="Glycosyltransferase family 28 N-terminal" evidence="11">
    <location>
        <begin position="4"/>
        <end position="140"/>
    </location>
</feature>
<dbReference type="SUPFAM" id="SSF53756">
    <property type="entry name" value="UDP-Glycosyltransferase/glycogen phosphorylase"/>
    <property type="match status" value="1"/>
</dbReference>